<gene>
    <name evidence="1" type="ORF">GCK72_000578</name>
</gene>
<dbReference type="AlphaFoldDB" id="A0A6A5HMG4"/>
<protein>
    <submittedName>
        <fullName evidence="1">Uncharacterized protein</fullName>
    </submittedName>
</protein>
<organism evidence="1 2">
    <name type="scientific">Caenorhabditis remanei</name>
    <name type="common">Caenorhabditis vulgaris</name>
    <dbReference type="NCBI Taxonomy" id="31234"/>
    <lineage>
        <taxon>Eukaryota</taxon>
        <taxon>Metazoa</taxon>
        <taxon>Ecdysozoa</taxon>
        <taxon>Nematoda</taxon>
        <taxon>Chromadorea</taxon>
        <taxon>Rhabditida</taxon>
        <taxon>Rhabditina</taxon>
        <taxon>Rhabditomorpha</taxon>
        <taxon>Rhabditoidea</taxon>
        <taxon>Rhabditidae</taxon>
        <taxon>Peloderinae</taxon>
        <taxon>Caenorhabditis</taxon>
    </lineage>
</organism>
<dbReference type="Proteomes" id="UP000483820">
    <property type="component" value="Chromosome I"/>
</dbReference>
<dbReference type="KEGG" id="crq:GCK72_000578"/>
<dbReference type="EMBL" id="WUAV01000001">
    <property type="protein sequence ID" value="KAF1768765.1"/>
    <property type="molecule type" value="Genomic_DNA"/>
</dbReference>
<sequence>MIDILDSWTFPEWKYLRTASLRMNETDKFQAGRSVSQKFDAFSYLVREYDNRVASVVIEKDMFLFGVWDLTEDEFLEKFTKAE</sequence>
<reference evidence="1 2" key="1">
    <citation type="submission" date="2019-12" db="EMBL/GenBank/DDBJ databases">
        <title>Chromosome-level assembly of the Caenorhabditis remanei genome.</title>
        <authorList>
            <person name="Teterina A.A."/>
            <person name="Willis J.H."/>
            <person name="Phillips P.C."/>
        </authorList>
    </citation>
    <scope>NUCLEOTIDE SEQUENCE [LARGE SCALE GENOMIC DNA]</scope>
    <source>
        <strain evidence="1 2">PX506</strain>
        <tissue evidence="1">Whole organism</tissue>
    </source>
</reference>
<evidence type="ECO:0000313" key="1">
    <source>
        <dbReference type="EMBL" id="KAF1768765.1"/>
    </source>
</evidence>
<accession>A0A6A5HMG4</accession>
<dbReference type="GeneID" id="9821054"/>
<evidence type="ECO:0000313" key="2">
    <source>
        <dbReference type="Proteomes" id="UP000483820"/>
    </source>
</evidence>
<dbReference type="RefSeq" id="XP_053591212.1">
    <property type="nucleotide sequence ID" value="XM_053722567.1"/>
</dbReference>
<dbReference type="CTD" id="9821054"/>
<name>A0A6A5HMG4_CAERE</name>
<comment type="caution">
    <text evidence="1">The sequence shown here is derived from an EMBL/GenBank/DDBJ whole genome shotgun (WGS) entry which is preliminary data.</text>
</comment>
<proteinExistence type="predicted"/>